<dbReference type="EnsemblMetazoa" id="XM_038194963.1">
    <property type="protein sequence ID" value="XP_038050891.1"/>
    <property type="gene ID" value="LOC119724041"/>
</dbReference>
<sequence>MVFDQTVHVCNSSTEKIYVRTTYEKWQQLKFSTEVKLLSGTTTGGGFNLEQARGDFTEGFTALAPHHTLKMIGSFFSAEADRTDSVEAKRVNISRNYRVPNRHAIIVTPQKTLQVVRGGDRWKKRCQEFCPFVFRKDSEKIM</sequence>
<dbReference type="AlphaFoldDB" id="A0A913ZIK8"/>
<evidence type="ECO:0000313" key="2">
    <source>
        <dbReference type="Proteomes" id="UP000887568"/>
    </source>
</evidence>
<name>A0A913ZIK8_PATMI</name>
<proteinExistence type="predicted"/>
<dbReference type="RefSeq" id="XP_038050891.1">
    <property type="nucleotide sequence ID" value="XM_038194963.1"/>
</dbReference>
<dbReference type="Proteomes" id="UP000887568">
    <property type="component" value="Unplaced"/>
</dbReference>
<accession>A0A913ZIK8</accession>
<dbReference type="GeneID" id="119724041"/>
<dbReference type="OrthoDB" id="10105015at2759"/>
<keyword evidence="2" id="KW-1185">Reference proteome</keyword>
<protein>
    <submittedName>
        <fullName evidence="1">Uncharacterized protein</fullName>
    </submittedName>
</protein>
<organism evidence="1 2">
    <name type="scientific">Patiria miniata</name>
    <name type="common">Bat star</name>
    <name type="synonym">Asterina miniata</name>
    <dbReference type="NCBI Taxonomy" id="46514"/>
    <lineage>
        <taxon>Eukaryota</taxon>
        <taxon>Metazoa</taxon>
        <taxon>Echinodermata</taxon>
        <taxon>Eleutherozoa</taxon>
        <taxon>Asterozoa</taxon>
        <taxon>Asteroidea</taxon>
        <taxon>Valvatacea</taxon>
        <taxon>Valvatida</taxon>
        <taxon>Asterinidae</taxon>
        <taxon>Patiria</taxon>
    </lineage>
</organism>
<evidence type="ECO:0000313" key="1">
    <source>
        <dbReference type="EnsemblMetazoa" id="XP_038050891.1"/>
    </source>
</evidence>
<reference evidence="1" key="1">
    <citation type="submission" date="2022-11" db="UniProtKB">
        <authorList>
            <consortium name="EnsemblMetazoa"/>
        </authorList>
    </citation>
    <scope>IDENTIFICATION</scope>
</reference>